<dbReference type="InterPro" id="IPR035992">
    <property type="entry name" value="Ricin_B-like_lectins"/>
</dbReference>
<dbReference type="EMBL" id="FONG01000028">
    <property type="protein sequence ID" value="SFF77169.1"/>
    <property type="molecule type" value="Genomic_DNA"/>
</dbReference>
<dbReference type="InterPro" id="IPR000772">
    <property type="entry name" value="Ricin_B_lectin"/>
</dbReference>
<evidence type="ECO:0000256" key="2">
    <source>
        <dbReference type="SAM" id="SignalP"/>
    </source>
</evidence>
<dbReference type="Proteomes" id="UP000199323">
    <property type="component" value="Unassembled WGS sequence"/>
</dbReference>
<feature type="chain" id="PRO_5011577950" evidence="2">
    <location>
        <begin position="22"/>
        <end position="716"/>
    </location>
</feature>
<feature type="compositionally biased region" description="Polar residues" evidence="1">
    <location>
        <begin position="549"/>
        <end position="566"/>
    </location>
</feature>
<proteinExistence type="predicted"/>
<evidence type="ECO:0000256" key="1">
    <source>
        <dbReference type="SAM" id="MobiDB-lite"/>
    </source>
</evidence>
<dbReference type="SUPFAM" id="SSF49785">
    <property type="entry name" value="Galactose-binding domain-like"/>
    <property type="match status" value="1"/>
</dbReference>
<keyword evidence="5" id="KW-1185">Reference proteome</keyword>
<feature type="region of interest" description="Disordered" evidence="1">
    <location>
        <begin position="549"/>
        <end position="627"/>
    </location>
</feature>
<keyword evidence="2" id="KW-0732">Signal</keyword>
<feature type="domain" description="F5/8 type C" evidence="3">
    <location>
        <begin position="584"/>
        <end position="716"/>
    </location>
</feature>
<organism evidence="4 5">
    <name type="scientific">Actinacidiphila alni</name>
    <dbReference type="NCBI Taxonomy" id="380248"/>
    <lineage>
        <taxon>Bacteria</taxon>
        <taxon>Bacillati</taxon>
        <taxon>Actinomycetota</taxon>
        <taxon>Actinomycetes</taxon>
        <taxon>Kitasatosporales</taxon>
        <taxon>Streptomycetaceae</taxon>
        <taxon>Actinacidiphila</taxon>
    </lineage>
</organism>
<name>A0A1I2LFE5_9ACTN</name>
<protein>
    <submittedName>
        <fullName evidence="4">Ricin-type beta-trefoil lectin domain-like</fullName>
    </submittedName>
</protein>
<accession>A0A1I2LFE5</accession>
<reference evidence="5" key="1">
    <citation type="submission" date="2016-10" db="EMBL/GenBank/DDBJ databases">
        <authorList>
            <person name="Varghese N."/>
            <person name="Submissions S."/>
        </authorList>
    </citation>
    <scope>NUCLEOTIDE SEQUENCE [LARGE SCALE GENOMIC DNA]</scope>
    <source>
        <strain evidence="5">CGMCC 4.3510</strain>
    </source>
</reference>
<dbReference type="InterPro" id="IPR000421">
    <property type="entry name" value="FA58C"/>
</dbReference>
<dbReference type="Gene3D" id="2.60.120.260">
    <property type="entry name" value="Galactose-binding domain-like"/>
    <property type="match status" value="1"/>
</dbReference>
<dbReference type="InterPro" id="IPR008979">
    <property type="entry name" value="Galactose-bd-like_sf"/>
</dbReference>
<evidence type="ECO:0000313" key="5">
    <source>
        <dbReference type="Proteomes" id="UP000199323"/>
    </source>
</evidence>
<feature type="compositionally biased region" description="Polar residues" evidence="1">
    <location>
        <begin position="576"/>
        <end position="587"/>
    </location>
</feature>
<dbReference type="Gene3D" id="2.80.10.50">
    <property type="match status" value="1"/>
</dbReference>
<dbReference type="SUPFAM" id="SSF50370">
    <property type="entry name" value="Ricin B-like lectins"/>
    <property type="match status" value="1"/>
</dbReference>
<gene>
    <name evidence="4" type="ORF">SAMN05216251_12836</name>
</gene>
<dbReference type="STRING" id="380248.SAMN05216251_12836"/>
<dbReference type="GO" id="GO:0030246">
    <property type="term" value="F:carbohydrate binding"/>
    <property type="evidence" value="ECO:0007669"/>
    <property type="project" value="UniProtKB-KW"/>
</dbReference>
<dbReference type="Pfam" id="PF14200">
    <property type="entry name" value="RicinB_lectin_2"/>
    <property type="match status" value="1"/>
</dbReference>
<dbReference type="Pfam" id="PF00754">
    <property type="entry name" value="F5_F8_type_C"/>
    <property type="match status" value="1"/>
</dbReference>
<dbReference type="PROSITE" id="PS50022">
    <property type="entry name" value="FA58C_3"/>
    <property type="match status" value="1"/>
</dbReference>
<sequence length="716" mass="75699">MAGVIALAIATAVGPPTPASATPPSAAYTVTVGAAGDFPYQTDSPASPYIDKDGTFYFQQSYNQYNDATTPDHYFQFFSGTTMDTATLNTGISNATDPDNPQDSNANTVWRCQHSPTGLTATPSSGYPLGNYCDLIGTWVDPDTGDWYGLVHNEFTGQPFGDGLHFDSIDWAVSHNQGHTWAITGHAITSPYSTTRGDTGAFPQQSYYYGDGDQRLFADVASGYFYLYYTSRVVPKGGVSGATVSQAHVARCPMSAKMTTGCWHKWYDGTWSQPGVGGSESNMVPVSASNSTGYTPVAGEYSPSTPGSPEDQVAAGKLPPKADLLTMNIAYDAYLGLYIGEPEVIDQDAGATQRFYVTDDLSTQKWHLIGDTGSRTTGSWYRWFLDSVNKTSSTIIGKTFRSYCSVNCMDLGSKTDITISSTAPAVPPVDTSKTYLIGSASGRVLAQTAGGSATTSVPAATGSALESWKFSPRGDGSFTIANASTGRLLGVDSSTTATRAWATKPTATAPGSGGATVGQQWWIIKNTTGTFRLVNRYSGLALAMSSNAARPAETTPSRSWTNSTGNAVGGTRTADEQTLTFAPTGSPATDLAQGKPTTASSVESPSYPAAYATDGSPGTRWSSGSSDPQWLRVDLGSTHTIREVKLNWEAAYGRAFTVQTSPDSRTWTTIYSTTKGTGGVQDLTGLAGSGRYVRIYGTARGTGYGYSLWSFEVHGT</sequence>
<evidence type="ECO:0000313" key="4">
    <source>
        <dbReference type="EMBL" id="SFF77169.1"/>
    </source>
</evidence>
<keyword evidence="4" id="KW-0430">Lectin</keyword>
<feature type="compositionally biased region" description="Polar residues" evidence="1">
    <location>
        <begin position="595"/>
        <end position="604"/>
    </location>
</feature>
<feature type="signal peptide" evidence="2">
    <location>
        <begin position="1"/>
        <end position="21"/>
    </location>
</feature>
<dbReference type="RefSeq" id="WP_245796587.1">
    <property type="nucleotide sequence ID" value="NZ_FONG01000028.1"/>
</dbReference>
<evidence type="ECO:0000259" key="3">
    <source>
        <dbReference type="PROSITE" id="PS50022"/>
    </source>
</evidence>
<dbReference type="AlphaFoldDB" id="A0A1I2LFE5"/>